<dbReference type="RefSeq" id="YP_006560370.1">
    <property type="nucleotide sequence ID" value="NC_018271.1"/>
</dbReference>
<dbReference type="Proteomes" id="UP000002820">
    <property type="component" value="Segment"/>
</dbReference>
<proteinExistence type="predicted"/>
<keyword evidence="3" id="KW-1185">Reference proteome</keyword>
<organism evidence="2 3">
    <name type="scientific">Nonlabens phage P12024S</name>
    <dbReference type="NCBI Taxonomy" id="1168478"/>
    <lineage>
        <taxon>Viruses</taxon>
        <taxon>Duplodnaviria</taxon>
        <taxon>Heunggongvirae</taxon>
        <taxon>Uroviricota</taxon>
        <taxon>Caudoviricetes</taxon>
        <taxon>Inhavirus</taxon>
        <taxon>Inhavirus P12024S</taxon>
    </lineage>
</organism>
<feature type="transmembrane region" description="Helical" evidence="1">
    <location>
        <begin position="40"/>
        <end position="57"/>
    </location>
</feature>
<evidence type="ECO:0000313" key="3">
    <source>
        <dbReference type="Proteomes" id="UP000002820"/>
    </source>
</evidence>
<gene>
    <name evidence="2" type="ORF">P12024S_30</name>
</gene>
<keyword evidence="1" id="KW-1133">Transmembrane helix</keyword>
<sequence length="60" mass="6966">MSKNNNSGGTGLSGFLFLIFLILKLTDVIDWSWWWITSPLWIPLIIFVLIKFTILINNKL</sequence>
<evidence type="ECO:0008006" key="4">
    <source>
        <dbReference type="Google" id="ProtNLM"/>
    </source>
</evidence>
<dbReference type="KEGG" id="vg:13405309"/>
<name>I6R128_9CAUD</name>
<keyword evidence="1" id="KW-0812">Transmembrane</keyword>
<evidence type="ECO:0000256" key="1">
    <source>
        <dbReference type="SAM" id="Phobius"/>
    </source>
</evidence>
<accession>I6R128</accession>
<protein>
    <recommendedName>
        <fullName evidence="4">Transmembrane Fragile-X-F protein</fullName>
    </recommendedName>
</protein>
<dbReference type="GeneID" id="13405309"/>
<dbReference type="EMBL" id="JQ823122">
    <property type="protein sequence ID" value="AFM54691.1"/>
    <property type="molecule type" value="Genomic_DNA"/>
</dbReference>
<feature type="transmembrane region" description="Helical" evidence="1">
    <location>
        <begin position="12"/>
        <end position="34"/>
    </location>
</feature>
<keyword evidence="1" id="KW-0472">Membrane</keyword>
<evidence type="ECO:0000313" key="2">
    <source>
        <dbReference type="EMBL" id="AFM54691.1"/>
    </source>
</evidence>
<reference evidence="2 3" key="1">
    <citation type="journal article" date="2012" name="J. Virol.">
        <title>Complete Genome Sequences of Two Persicivirga Bacteriophages, P12024S and P12024L.</title>
        <authorList>
            <person name="Kang I."/>
            <person name="Jang H."/>
            <person name="Cho J.C."/>
        </authorList>
    </citation>
    <scope>NUCLEOTIDE SEQUENCE [LARGE SCALE GENOMIC DNA]</scope>
</reference>